<evidence type="ECO:0008006" key="2">
    <source>
        <dbReference type="Google" id="ProtNLM"/>
    </source>
</evidence>
<accession>A0A7S0C924</accession>
<evidence type="ECO:0000313" key="1">
    <source>
        <dbReference type="EMBL" id="CAD8416222.1"/>
    </source>
</evidence>
<sequence>MICLPSVSTLQGMCLMVPKDHSEDNNIKTMFESLGGCIECESEEIMRAMMVPTGLMGPMYAILQSNRDWLVEKGVPPGDASFFLAKLYLGMMLDAEKDCHDPEHFDNLVHEQTPGGLNEQSIENLKRMNAFDSYRSAMDSMLSRLEGKTDGYVDNT</sequence>
<organism evidence="1">
    <name type="scientific">Proboscia inermis</name>
    <dbReference type="NCBI Taxonomy" id="420281"/>
    <lineage>
        <taxon>Eukaryota</taxon>
        <taxon>Sar</taxon>
        <taxon>Stramenopiles</taxon>
        <taxon>Ochrophyta</taxon>
        <taxon>Bacillariophyta</taxon>
        <taxon>Coscinodiscophyceae</taxon>
        <taxon>Rhizosoleniophycidae</taxon>
        <taxon>Rhizosoleniales</taxon>
        <taxon>Rhizosoleniaceae</taxon>
        <taxon>Proboscia</taxon>
    </lineage>
</organism>
<reference evidence="1" key="1">
    <citation type="submission" date="2021-01" db="EMBL/GenBank/DDBJ databases">
        <authorList>
            <person name="Corre E."/>
            <person name="Pelletier E."/>
            <person name="Niang G."/>
            <person name="Scheremetjew M."/>
            <person name="Finn R."/>
            <person name="Kale V."/>
            <person name="Holt S."/>
            <person name="Cochrane G."/>
            <person name="Meng A."/>
            <person name="Brown T."/>
            <person name="Cohen L."/>
        </authorList>
    </citation>
    <scope>NUCLEOTIDE SEQUENCE</scope>
    <source>
        <strain evidence="1">CCAP1064/1</strain>
    </source>
</reference>
<proteinExistence type="predicted"/>
<dbReference type="AlphaFoldDB" id="A0A7S0C924"/>
<protein>
    <recommendedName>
        <fullName evidence="2">Pyrroline-5-carboxylate reductase dimerisation domain-containing protein</fullName>
    </recommendedName>
</protein>
<dbReference type="EMBL" id="HBEL01026808">
    <property type="protein sequence ID" value="CAD8416222.1"/>
    <property type="molecule type" value="Transcribed_RNA"/>
</dbReference>
<name>A0A7S0C924_9STRA</name>
<gene>
    <name evidence="1" type="ORF">PINE0816_LOCUS12357</name>
</gene>